<name>A0A931CH92_9MICC</name>
<proteinExistence type="predicted"/>
<protein>
    <submittedName>
        <fullName evidence="1">Restriction endonuclease</fullName>
    </submittedName>
</protein>
<dbReference type="EMBL" id="JADNYM010000004">
    <property type="protein sequence ID" value="MBG0738547.1"/>
    <property type="molecule type" value="Genomic_DNA"/>
</dbReference>
<dbReference type="InterPro" id="IPR019292">
    <property type="entry name" value="McrC"/>
</dbReference>
<dbReference type="PANTHER" id="PTHR38733:SF1">
    <property type="entry name" value="TYPE IV METHYL-DIRECTED RESTRICTION ENZYME ECOKMCRBC"/>
    <property type="match status" value="1"/>
</dbReference>
<dbReference type="PANTHER" id="PTHR38733">
    <property type="entry name" value="PROTEIN MCRC"/>
    <property type="match status" value="1"/>
</dbReference>
<keyword evidence="2" id="KW-1185">Reference proteome</keyword>
<gene>
    <name evidence="1" type="ORF">IV500_03810</name>
</gene>
<keyword evidence="1" id="KW-0378">Hydrolase</keyword>
<evidence type="ECO:0000313" key="1">
    <source>
        <dbReference type="EMBL" id="MBG0738547.1"/>
    </source>
</evidence>
<keyword evidence="1" id="KW-0540">Nuclease</keyword>
<reference evidence="1 2" key="1">
    <citation type="submission" date="2020-11" db="EMBL/GenBank/DDBJ databases">
        <title>Arthrobacter antarcticus sp. nov., isolated from Antarctic Soil.</title>
        <authorList>
            <person name="Li J."/>
        </authorList>
    </citation>
    <scope>NUCLEOTIDE SEQUENCE [LARGE SCALE GENOMIC DNA]</scope>
    <source>
        <strain evidence="1 2">Z1-20</strain>
    </source>
</reference>
<keyword evidence="1" id="KW-0255">Endonuclease</keyword>
<dbReference type="Proteomes" id="UP000655366">
    <property type="component" value="Unassembled WGS sequence"/>
</dbReference>
<organism evidence="1 2">
    <name type="scientific">Arthrobacter terrae</name>
    <dbReference type="NCBI Taxonomy" id="2935737"/>
    <lineage>
        <taxon>Bacteria</taxon>
        <taxon>Bacillati</taxon>
        <taxon>Actinomycetota</taxon>
        <taxon>Actinomycetes</taxon>
        <taxon>Micrococcales</taxon>
        <taxon>Micrococcaceae</taxon>
        <taxon>Arthrobacter</taxon>
    </lineage>
</organism>
<dbReference type="Pfam" id="PF10117">
    <property type="entry name" value="McrBC"/>
    <property type="match status" value="1"/>
</dbReference>
<accession>A0A931CH92</accession>
<evidence type="ECO:0000313" key="2">
    <source>
        <dbReference type="Proteomes" id="UP000655366"/>
    </source>
</evidence>
<dbReference type="AlphaFoldDB" id="A0A931CH92"/>
<dbReference type="GO" id="GO:0004519">
    <property type="term" value="F:endonuclease activity"/>
    <property type="evidence" value="ECO:0007669"/>
    <property type="project" value="UniProtKB-KW"/>
</dbReference>
<dbReference type="RefSeq" id="WP_196395491.1">
    <property type="nucleotide sequence ID" value="NZ_JADNYM010000004.1"/>
</dbReference>
<comment type="caution">
    <text evidence="1">The sequence shown here is derived from an EMBL/GenBank/DDBJ whole genome shotgun (WGS) entry which is preliminary data.</text>
</comment>
<sequence>MLRHLVLDELQSDSVTVELDEETMASLRDTGLVSVAPARGGRWVILPCGPVGAVQVGELLVEVKPKAKVGLSRLLFLLGYARNPGFRPDDVTGLEDKDLFSALAESLVRQAERAFSQGVLNGYVSVDDALRTVRGRIRVGDQMTRRPGMLIPLEVSYDDFTVDIPENRILRGAIRLMLHLPRLSGDLQARLGHLDAKLDGVALLRPGRARPVWRETRLNDRYVPALRLAEIILQNMSAEAGLGRQTVTSFVVNMATVFEDFVTTALTEALSKYPGQTMAQYETYLDEEDGRPNAKRVQMYVDVVHEIERLPALIFDAKYKAASFSGYPNADHYQMLAYCTALRLPVAWLVYAGSGPSRTRRIRNSEVSIVEFPIDVSQTPEMLLVRVQRLADSALRFRVGSALAEPVLMD</sequence>